<dbReference type="SUPFAM" id="SSF51735">
    <property type="entry name" value="NAD(P)-binding Rossmann-fold domains"/>
    <property type="match status" value="1"/>
</dbReference>
<dbReference type="EMBL" id="QOPC01000003">
    <property type="protein sequence ID" value="RCL39457.1"/>
    <property type="molecule type" value="Genomic_DNA"/>
</dbReference>
<dbReference type="InterPro" id="IPR036291">
    <property type="entry name" value="NAD(P)-bd_dom_sf"/>
</dbReference>
<dbReference type="PANTHER" id="PTHR43639">
    <property type="entry name" value="OXIDOREDUCTASE, SHORT-CHAIN DEHYDROGENASE/REDUCTASE FAMILY (AFU_ORTHOLOGUE AFUA_5G02870)"/>
    <property type="match status" value="1"/>
</dbReference>
<keyword evidence="2 3" id="KW-0560">Oxidoreductase</keyword>
<accession>A0A368BRG1</accession>
<dbReference type="EC" id="1.5.1.33" evidence="3"/>
<comment type="similarity">
    <text evidence="1">Belongs to the short-chain dehydrogenases/reductases (SDR) family.</text>
</comment>
<gene>
    <name evidence="3" type="ORF">DBW98_01010</name>
</gene>
<dbReference type="PANTHER" id="PTHR43639:SF1">
    <property type="entry name" value="SHORT-CHAIN DEHYDROGENASE_REDUCTASE FAMILY PROTEIN"/>
    <property type="match status" value="1"/>
</dbReference>
<dbReference type="Gene3D" id="3.40.50.720">
    <property type="entry name" value="NAD(P)-binding Rossmann-like Domain"/>
    <property type="match status" value="1"/>
</dbReference>
<dbReference type="PRINTS" id="PR00081">
    <property type="entry name" value="GDHRDH"/>
</dbReference>
<evidence type="ECO:0000313" key="3">
    <source>
        <dbReference type="EMBL" id="RCL39457.1"/>
    </source>
</evidence>
<comment type="caution">
    <text evidence="3">The sequence shown here is derived from an EMBL/GenBank/DDBJ whole genome shotgun (WGS) entry which is preliminary data.</text>
</comment>
<reference evidence="3 4" key="1">
    <citation type="journal article" date="2018" name="Microbiome">
        <title>Fine metagenomic profile of the Mediterranean stratified and mixed water columns revealed by assembly and recruitment.</title>
        <authorList>
            <person name="Haro-Moreno J.M."/>
            <person name="Lopez-Perez M."/>
            <person name="De La Torre J.R."/>
            <person name="Picazo A."/>
            <person name="Camacho A."/>
            <person name="Rodriguez-Valera F."/>
        </authorList>
    </citation>
    <scope>NUCLEOTIDE SEQUENCE [LARGE SCALE GENOMIC DNA]</scope>
    <source>
        <strain evidence="3">MED-G84</strain>
    </source>
</reference>
<dbReference type="InterPro" id="IPR002347">
    <property type="entry name" value="SDR_fam"/>
</dbReference>
<organism evidence="3 4">
    <name type="scientific">SAR86 cluster bacterium</name>
    <dbReference type="NCBI Taxonomy" id="2030880"/>
    <lineage>
        <taxon>Bacteria</taxon>
        <taxon>Pseudomonadati</taxon>
        <taxon>Pseudomonadota</taxon>
        <taxon>Gammaproteobacteria</taxon>
        <taxon>SAR86 cluster</taxon>
    </lineage>
</organism>
<protein>
    <submittedName>
        <fullName evidence="3">Pteridine reductase</fullName>
        <ecNumber evidence="3">1.5.1.33</ecNumber>
    </submittedName>
</protein>
<name>A0A368BRG1_9GAMM</name>
<dbReference type="AlphaFoldDB" id="A0A368BRG1"/>
<dbReference type="Pfam" id="PF13561">
    <property type="entry name" value="adh_short_C2"/>
    <property type="match status" value="1"/>
</dbReference>
<dbReference type="Proteomes" id="UP000253032">
    <property type="component" value="Unassembled WGS sequence"/>
</dbReference>
<evidence type="ECO:0000256" key="2">
    <source>
        <dbReference type="ARBA" id="ARBA00023002"/>
    </source>
</evidence>
<proteinExistence type="inferred from homology"/>
<dbReference type="GO" id="GO:0047040">
    <property type="term" value="F:pteridine reductase activity"/>
    <property type="evidence" value="ECO:0007669"/>
    <property type="project" value="UniProtKB-EC"/>
</dbReference>
<evidence type="ECO:0000313" key="4">
    <source>
        <dbReference type="Proteomes" id="UP000253032"/>
    </source>
</evidence>
<dbReference type="PRINTS" id="PR00080">
    <property type="entry name" value="SDRFAMILY"/>
</dbReference>
<sequence>MNKTILITGAAKRIGREMAKAFFDKGWDIVIHFNNSIEDAQSLADQMNAQRSNSALIIQANLDHAKDIEKLADLALSKNGRIDALINNASTFYPTPVGTFSEANWEALMGSNLKAPLFLIQAFCEELKKNNGFIINVTDINVDKALINHSIYLAAKSGLQTLTRALAKELAPDIRVNAIAPGAILEPPNVEWTSEQKNKIINSVPMARMGTEKDIVDAAIYLSEAEYVTGQILNIDGGKSL</sequence>
<evidence type="ECO:0000256" key="1">
    <source>
        <dbReference type="ARBA" id="ARBA00006484"/>
    </source>
</evidence>
<dbReference type="NCBIfam" id="NF006598">
    <property type="entry name" value="PRK09135.1"/>
    <property type="match status" value="1"/>
</dbReference>